<dbReference type="AlphaFoldDB" id="A0A4D7B398"/>
<keyword evidence="6" id="KW-1185">Reference proteome</keyword>
<proteinExistence type="inferred from homology"/>
<comment type="catalytic activity">
    <reaction evidence="4">
        <text>L-cysteine + L-glutamate + ATP = gamma-L-glutamyl-L-cysteine + ADP + phosphate + H(+)</text>
        <dbReference type="Rhea" id="RHEA:13285"/>
        <dbReference type="ChEBI" id="CHEBI:15378"/>
        <dbReference type="ChEBI" id="CHEBI:29985"/>
        <dbReference type="ChEBI" id="CHEBI:30616"/>
        <dbReference type="ChEBI" id="CHEBI:35235"/>
        <dbReference type="ChEBI" id="CHEBI:43474"/>
        <dbReference type="ChEBI" id="CHEBI:58173"/>
        <dbReference type="ChEBI" id="CHEBI:456216"/>
        <dbReference type="EC" id="6.3.2.2"/>
    </reaction>
</comment>
<dbReference type="Proteomes" id="UP000298781">
    <property type="component" value="Chromosome"/>
</dbReference>
<keyword evidence="2 4" id="KW-0547">Nucleotide-binding</keyword>
<dbReference type="InterPro" id="IPR014746">
    <property type="entry name" value="Gln_synth/guanido_kin_cat_dom"/>
</dbReference>
<comment type="function">
    <text evidence="4">ATP-dependent carboxylate-amine ligase which exhibits weak glutamate--cysteine ligase activity.</text>
</comment>
<dbReference type="PANTHER" id="PTHR36510">
    <property type="entry name" value="GLUTAMATE--CYSTEINE LIGASE 2-RELATED"/>
    <property type="match status" value="1"/>
</dbReference>
<accession>A0A4D7B398</accession>
<keyword evidence="3 4" id="KW-0067">ATP-binding</keyword>
<dbReference type="InterPro" id="IPR006336">
    <property type="entry name" value="GCS2"/>
</dbReference>
<evidence type="ECO:0000256" key="3">
    <source>
        <dbReference type="ARBA" id="ARBA00022840"/>
    </source>
</evidence>
<organism evidence="5 6">
    <name type="scientific">Phreatobacter stygius</name>
    <dbReference type="NCBI Taxonomy" id="1940610"/>
    <lineage>
        <taxon>Bacteria</taxon>
        <taxon>Pseudomonadati</taxon>
        <taxon>Pseudomonadota</taxon>
        <taxon>Alphaproteobacteria</taxon>
        <taxon>Hyphomicrobiales</taxon>
        <taxon>Phreatobacteraceae</taxon>
        <taxon>Phreatobacter</taxon>
    </lineage>
</organism>
<dbReference type="GO" id="GO:0004357">
    <property type="term" value="F:glutamate-cysteine ligase activity"/>
    <property type="evidence" value="ECO:0007669"/>
    <property type="project" value="UniProtKB-EC"/>
</dbReference>
<dbReference type="OrthoDB" id="9769628at2"/>
<evidence type="ECO:0000313" key="5">
    <source>
        <dbReference type="EMBL" id="QCI65755.1"/>
    </source>
</evidence>
<evidence type="ECO:0000256" key="1">
    <source>
        <dbReference type="ARBA" id="ARBA00022598"/>
    </source>
</evidence>
<dbReference type="EC" id="6.3.2.2" evidence="4"/>
<dbReference type="GO" id="GO:0005524">
    <property type="term" value="F:ATP binding"/>
    <property type="evidence" value="ECO:0007669"/>
    <property type="project" value="UniProtKB-KW"/>
</dbReference>
<name>A0A4D7B398_9HYPH</name>
<comment type="similarity">
    <text evidence="4">Belongs to the glutamate--cysteine ligase type 2 family. YbdK subfamily.</text>
</comment>
<dbReference type="InterPro" id="IPR011793">
    <property type="entry name" value="YbdK"/>
</dbReference>
<dbReference type="NCBIfam" id="TIGR02050">
    <property type="entry name" value="gshA_cyan_rel"/>
    <property type="match status" value="1"/>
</dbReference>
<dbReference type="GO" id="GO:0042398">
    <property type="term" value="P:modified amino acid biosynthetic process"/>
    <property type="evidence" value="ECO:0007669"/>
    <property type="project" value="InterPro"/>
</dbReference>
<dbReference type="PANTHER" id="PTHR36510:SF1">
    <property type="entry name" value="GLUTAMATE--CYSTEINE LIGASE 2-RELATED"/>
    <property type="match status" value="1"/>
</dbReference>
<reference evidence="5 6" key="1">
    <citation type="submission" date="2019-04" db="EMBL/GenBank/DDBJ databases">
        <title>Phreatobacter aquaticus sp. nov.</title>
        <authorList>
            <person name="Choi A."/>
        </authorList>
    </citation>
    <scope>NUCLEOTIDE SEQUENCE [LARGE SCALE GENOMIC DNA]</scope>
    <source>
        <strain evidence="5 6">KCTC 52518</strain>
    </source>
</reference>
<dbReference type="Pfam" id="PF04107">
    <property type="entry name" value="GCS2"/>
    <property type="match status" value="1"/>
</dbReference>
<dbReference type="Gene3D" id="3.30.590.20">
    <property type="match status" value="1"/>
</dbReference>
<keyword evidence="1 4" id="KW-0436">Ligase</keyword>
<dbReference type="EMBL" id="CP039690">
    <property type="protein sequence ID" value="QCI65755.1"/>
    <property type="molecule type" value="Genomic_DNA"/>
</dbReference>
<dbReference type="InterPro" id="IPR050141">
    <property type="entry name" value="GCL_type2/YbdK_subfam"/>
</dbReference>
<evidence type="ECO:0000256" key="4">
    <source>
        <dbReference type="HAMAP-Rule" id="MF_01609"/>
    </source>
</evidence>
<sequence>MSDTCRFGIEEEFFVVDAETKAVMRRMPQAFFDSAKQRLGDRLKGELLQSQVELTSSIHSSFDTARNELKAMRGALGQVAAEHGLAILASGTHPTALWATQRANDTPRSDSVMHDLQMLGQRNIVCGLHVHVEFDDLSRRVDVMGRIMPYVPLLVALSTSSPFWQTRATGLMGYRLAAYDELPRTGLPELFRSEADYDNYISLLVETRVIEDSSYVWWAVRPSRKYPTLELRAPDCCTRVEDTLAIAALYRTLVRHLIRHPEINANLSPVSRALMQENKWRAQRYGVHGSFVDETRRITLSVRDVVAETIDQVMEEAEALNCAAEVAHCLDIATRGTSADGQLAVWKSALSLAETPHDALRAVKTWIAQETLQ</sequence>
<protein>
    <recommendedName>
        <fullName evidence="4">Putative glutamate--cysteine ligase 2</fullName>
        <ecNumber evidence="4">6.3.2.2</ecNumber>
    </recommendedName>
    <alternativeName>
        <fullName evidence="4">Gamma-glutamylcysteine synthetase 2</fullName>
        <shortName evidence="4">GCS 2</shortName>
        <shortName evidence="4">Gamma-GCS 2</shortName>
    </alternativeName>
</protein>
<dbReference type="KEGG" id="pstg:E8M01_16970"/>
<dbReference type="RefSeq" id="WP_136961201.1">
    <property type="nucleotide sequence ID" value="NZ_CP039690.1"/>
</dbReference>
<evidence type="ECO:0000256" key="2">
    <source>
        <dbReference type="ARBA" id="ARBA00022741"/>
    </source>
</evidence>
<dbReference type="HAMAP" id="MF_01609">
    <property type="entry name" value="Glu_cys_ligase_2"/>
    <property type="match status" value="1"/>
</dbReference>
<dbReference type="NCBIfam" id="NF010039">
    <property type="entry name" value="PRK13515.1"/>
    <property type="match status" value="1"/>
</dbReference>
<gene>
    <name evidence="5" type="ORF">E8M01_16970</name>
</gene>
<dbReference type="SUPFAM" id="SSF55931">
    <property type="entry name" value="Glutamine synthetase/guanido kinase"/>
    <property type="match status" value="1"/>
</dbReference>
<evidence type="ECO:0000313" key="6">
    <source>
        <dbReference type="Proteomes" id="UP000298781"/>
    </source>
</evidence>